<organism evidence="2 4">
    <name type="scientific">Brevundimonas diminuta</name>
    <name type="common">Pseudomonas diminuta</name>
    <dbReference type="NCBI Taxonomy" id="293"/>
    <lineage>
        <taxon>Bacteria</taxon>
        <taxon>Pseudomonadati</taxon>
        <taxon>Pseudomonadota</taxon>
        <taxon>Alphaproteobacteria</taxon>
        <taxon>Caulobacterales</taxon>
        <taxon>Caulobacteraceae</taxon>
        <taxon>Brevundimonas</taxon>
    </lineage>
</organism>
<proteinExistence type="predicted"/>
<evidence type="ECO:0000313" key="2">
    <source>
        <dbReference type="EMBL" id="QAT15208.1"/>
    </source>
</evidence>
<evidence type="ECO:0000256" key="1">
    <source>
        <dbReference type="SAM" id="MobiDB-lite"/>
    </source>
</evidence>
<dbReference type="KEGG" id="bdm:EQG53_13090"/>
<dbReference type="Proteomes" id="UP000596117">
    <property type="component" value="Chromosome"/>
</dbReference>
<protein>
    <submittedName>
        <fullName evidence="2">Uncharacterized protein</fullName>
    </submittedName>
</protein>
<feature type="compositionally biased region" description="Pro residues" evidence="1">
    <location>
        <begin position="44"/>
        <end position="53"/>
    </location>
</feature>
<dbReference type="EMBL" id="CP066026">
    <property type="protein sequence ID" value="QQB87408.1"/>
    <property type="molecule type" value="Genomic_DNA"/>
</dbReference>
<dbReference type="EMBL" id="CP035093">
    <property type="protein sequence ID" value="QAT15208.1"/>
    <property type="molecule type" value="Genomic_DNA"/>
</dbReference>
<gene>
    <name evidence="2" type="ORF">EQG53_13090</name>
    <name evidence="3" type="ORF">I6H83_09365</name>
</gene>
<reference evidence="3 5" key="2">
    <citation type="submission" date="2020-12" db="EMBL/GenBank/DDBJ databases">
        <title>FDA dAtabase for Regulatory Grade micrObial Sequences (FDA-ARGOS): Supporting development and validation of Infectious Disease Dx tests.</title>
        <authorList>
            <person name="Kerrigan L."/>
            <person name="Long C."/>
            <person name="Tallon L."/>
            <person name="Sadzewicz L."/>
            <person name="Zhao X."/>
            <person name="Boylan J."/>
            <person name="Ott S."/>
            <person name="Bowen H."/>
            <person name="Vavikolanu K."/>
            <person name="Mehta A."/>
            <person name="Aluvathingal J."/>
            <person name="Nadendla S."/>
            <person name="Yan Y."/>
            <person name="Sichtig H."/>
        </authorList>
    </citation>
    <scope>NUCLEOTIDE SEQUENCE [LARGE SCALE GENOMIC DNA]</scope>
    <source>
        <strain evidence="3 5">FDAARGOS_1026</strain>
    </source>
</reference>
<evidence type="ECO:0000313" key="4">
    <source>
        <dbReference type="Proteomes" id="UP000287388"/>
    </source>
</evidence>
<dbReference type="AlphaFoldDB" id="A0A410NZ72"/>
<sequence>MTESSDFESIAAMWLERFGTPMPVAGEIELAWRILKESGVDLPAPAPPPPPPTSDGDEPPSED</sequence>
<name>A0A410NZ72_BREDI</name>
<evidence type="ECO:0000313" key="3">
    <source>
        <dbReference type="EMBL" id="QQB87408.1"/>
    </source>
</evidence>
<feature type="region of interest" description="Disordered" evidence="1">
    <location>
        <begin position="39"/>
        <end position="63"/>
    </location>
</feature>
<accession>A0A410NZ72</accession>
<dbReference type="Proteomes" id="UP000287388">
    <property type="component" value="Chromosome"/>
</dbReference>
<dbReference type="GeneID" id="56576810"/>
<reference evidence="2 4" key="1">
    <citation type="submission" date="2019-01" db="EMBL/GenBank/DDBJ databases">
        <title>Brevundimonas diminuta Genome sequencing and assembly.</title>
        <authorList>
            <person name="Chen H."/>
        </authorList>
    </citation>
    <scope>NUCLEOTIDE SEQUENCE [LARGE SCALE GENOMIC DNA]</scope>
    <source>
        <strain evidence="2">ATCC</strain>
        <strain evidence="4">ATCC(B) 19146</strain>
    </source>
</reference>
<dbReference type="RefSeq" id="WP_003165159.1">
    <property type="nucleotide sequence ID" value="NZ_BJNC01000009.1"/>
</dbReference>
<evidence type="ECO:0000313" key="5">
    <source>
        <dbReference type="Proteomes" id="UP000596117"/>
    </source>
</evidence>
<keyword evidence="5" id="KW-1185">Reference proteome</keyword>